<organism evidence="1 2">
    <name type="scientific">Ruminococcus bicirculans</name>
    <name type="common">ex Wegman et al. 2014</name>
    <dbReference type="NCBI Taxonomy" id="1160721"/>
    <lineage>
        <taxon>Bacteria</taxon>
        <taxon>Bacillati</taxon>
        <taxon>Bacillota</taxon>
        <taxon>Clostridia</taxon>
        <taxon>Eubacteriales</taxon>
        <taxon>Oscillospiraceae</taxon>
        <taxon>Ruminococcus</taxon>
    </lineage>
</organism>
<dbReference type="AlphaFoldDB" id="A0AAW5KM86"/>
<protein>
    <recommendedName>
        <fullName evidence="3">HNH nuclease domain-containing protein</fullName>
    </recommendedName>
</protein>
<reference evidence="1" key="1">
    <citation type="submission" date="2022-06" db="EMBL/GenBank/DDBJ databases">
        <title>Isolation of gut microbiota from human fecal samples.</title>
        <authorList>
            <person name="Pamer E.G."/>
            <person name="Barat B."/>
            <person name="Waligurski E."/>
            <person name="Medina S."/>
            <person name="Paddock L."/>
            <person name="Mostad J."/>
        </authorList>
    </citation>
    <scope>NUCLEOTIDE SEQUENCE</scope>
    <source>
        <strain evidence="1">DFI.5.57</strain>
    </source>
</reference>
<name>A0AAW5KM86_9FIRM</name>
<dbReference type="Gene3D" id="1.10.30.50">
    <property type="match status" value="1"/>
</dbReference>
<accession>A0AAW5KM86</accession>
<gene>
    <name evidence="1" type="ORF">NE632_09980</name>
</gene>
<comment type="caution">
    <text evidence="1">The sequence shown here is derived from an EMBL/GenBank/DDBJ whole genome shotgun (WGS) entry which is preliminary data.</text>
</comment>
<dbReference type="EMBL" id="JANGCN010000022">
    <property type="protein sequence ID" value="MCQ5153630.1"/>
    <property type="molecule type" value="Genomic_DNA"/>
</dbReference>
<evidence type="ECO:0000313" key="1">
    <source>
        <dbReference type="EMBL" id="MCQ5153630.1"/>
    </source>
</evidence>
<dbReference type="RefSeq" id="WP_256322257.1">
    <property type="nucleotide sequence ID" value="NZ_JANGCN010000022.1"/>
</dbReference>
<proteinExistence type="predicted"/>
<evidence type="ECO:0000313" key="2">
    <source>
        <dbReference type="Proteomes" id="UP001206236"/>
    </source>
</evidence>
<dbReference type="Proteomes" id="UP001206236">
    <property type="component" value="Unassembled WGS sequence"/>
</dbReference>
<sequence length="328" mass="38267">MIKIDLKDSQKQQIERNLEAFITKKNILNKIRKIACYLEDQNCGNTAELLRKIDLNFFLTFGKQSLQNYIAKFEHAISIDNSQNGGDNIKSIIANGPEGKRLPGFLYLYKKFSDSDEAYDILKIINATVCPYCNRQYTFTIRKGNLKSRPQFDHYFPKSQFPYLSISVYNLIPSCALCNNGKRNSSPDRILYPYEESFETKEIRFQADNIVPYILREDNDISISLVALETPNENKSDIISAYNEDFKIEALYKLHSEEARKIIEKKYIFNDEALESICRSYSDAVYDKKYLKELIFGKYEVEDFINHPLSKFTSDIFEQISELDLHKK</sequence>
<evidence type="ECO:0008006" key="3">
    <source>
        <dbReference type="Google" id="ProtNLM"/>
    </source>
</evidence>